<evidence type="ECO:0000256" key="5">
    <source>
        <dbReference type="ARBA" id="ARBA00022915"/>
    </source>
</evidence>
<feature type="binding site" evidence="9">
    <location>
        <position position="34"/>
    </location>
    <ligand>
        <name>NAD(+)</name>
        <dbReference type="ChEBI" id="CHEBI:57540"/>
    </ligand>
</feature>
<dbReference type="InterPro" id="IPR022664">
    <property type="entry name" value="DapB_N_CS"/>
</dbReference>
<keyword evidence="4 9" id="KW-0521">NADP</keyword>
<dbReference type="Gene3D" id="3.30.360.10">
    <property type="entry name" value="Dihydrodipicolinate Reductase, domain 2"/>
    <property type="match status" value="1"/>
</dbReference>
<evidence type="ECO:0000256" key="10">
    <source>
        <dbReference type="NCBIfam" id="TIGR00036"/>
    </source>
</evidence>
<evidence type="ECO:0000259" key="12">
    <source>
        <dbReference type="Pfam" id="PF05173"/>
    </source>
</evidence>
<dbReference type="GO" id="GO:0019877">
    <property type="term" value="P:diaminopimelate biosynthetic process"/>
    <property type="evidence" value="ECO:0007669"/>
    <property type="project" value="UniProtKB-UniRule"/>
</dbReference>
<name>A0A6I6F109_9CLOT</name>
<dbReference type="PANTHER" id="PTHR20836:SF7">
    <property type="entry name" value="4-HYDROXY-TETRAHYDRODIPICOLINATE REDUCTASE"/>
    <property type="match status" value="1"/>
</dbReference>
<feature type="binding site" evidence="9">
    <location>
        <position position="143"/>
    </location>
    <ligand>
        <name>(S)-2,3,4,5-tetrahydrodipicolinate</name>
        <dbReference type="ChEBI" id="CHEBI:16845"/>
    </ligand>
</feature>
<comment type="function">
    <text evidence="9">Catalyzes the conversion of 4-hydroxy-tetrahydrodipicolinate (HTPA) to tetrahydrodipicolinate.</text>
</comment>
<sequence>MTRVILSGCCGKMGKVISQSVSSFPNLQIVAGIDKFSDNSVQYPVFKTIAECTIEADVVLDFSRPEALDALLCYCKNKNLPLVLCTTGYSAEQLNQIQAASKEIPVFRSANMSIGINLINNILKDISAMLYENYDIEIVEKHHNQKVDAPSGTALLLANTIKNAIPEETVFNQGRDGIAKRAHNEIGIHAVRGGSIVGDHEIIFAGAGEIIELKHSALSREVFAIGALKACEYMGGKGIGMYSMDNVIKGSGEA</sequence>
<dbReference type="SUPFAM" id="SSF51735">
    <property type="entry name" value="NAD(P)-binding Rossmann-fold domains"/>
    <property type="match status" value="1"/>
</dbReference>
<comment type="caution">
    <text evidence="9">Was originally thought to be a dihydrodipicolinate reductase (DHDPR), catalyzing the conversion of dihydrodipicolinate to tetrahydrodipicolinate. However, it was shown in E.coli that the substrate of the enzymatic reaction is not dihydrodipicolinate (DHDP) but in fact (2S,4S)-4-hydroxy-2,3,4,5-tetrahydrodipicolinic acid (HTPA), the product released by the DapA-catalyzed reaction.</text>
</comment>
<comment type="pathway">
    <text evidence="9">Amino-acid biosynthesis; L-lysine biosynthesis via DAP pathway; (S)-tetrahydrodipicolinate from L-aspartate: step 4/4.</text>
</comment>
<accession>A0A6I6F109</accession>
<evidence type="ECO:0000256" key="9">
    <source>
        <dbReference type="HAMAP-Rule" id="MF_00102"/>
    </source>
</evidence>
<dbReference type="FunFam" id="3.30.360.10:FF:000009">
    <property type="entry name" value="4-hydroxy-tetrahydrodipicolinate reductase"/>
    <property type="match status" value="1"/>
</dbReference>
<dbReference type="PROSITE" id="PS01298">
    <property type="entry name" value="DAPB"/>
    <property type="match status" value="1"/>
</dbReference>
<evidence type="ECO:0000256" key="7">
    <source>
        <dbReference type="ARBA" id="ARBA00023027"/>
    </source>
</evidence>
<evidence type="ECO:0000256" key="6">
    <source>
        <dbReference type="ARBA" id="ARBA00023002"/>
    </source>
</evidence>
<evidence type="ECO:0000256" key="3">
    <source>
        <dbReference type="ARBA" id="ARBA00022605"/>
    </source>
</evidence>
<feature type="domain" description="Dihydrodipicolinate reductase C-terminal" evidence="12">
    <location>
        <begin position="115"/>
        <end position="248"/>
    </location>
</feature>
<feature type="domain" description="Dihydrodipicolinate reductase N-terminal" evidence="11">
    <location>
        <begin position="3"/>
        <end position="112"/>
    </location>
</feature>
<dbReference type="HAMAP" id="MF_00102">
    <property type="entry name" value="DapB"/>
    <property type="match status" value="1"/>
</dbReference>
<comment type="subunit">
    <text evidence="9">Homotetramer.</text>
</comment>
<dbReference type="Pfam" id="PF05173">
    <property type="entry name" value="DapB_C"/>
    <property type="match status" value="1"/>
</dbReference>
<dbReference type="UniPathway" id="UPA00034">
    <property type="reaction ID" value="UER00018"/>
</dbReference>
<dbReference type="InterPro" id="IPR000846">
    <property type="entry name" value="DapB_N"/>
</dbReference>
<keyword evidence="8 9" id="KW-0457">Lysine biosynthesis</keyword>
<dbReference type="PIRSF" id="PIRSF000161">
    <property type="entry name" value="DHPR"/>
    <property type="match status" value="1"/>
</dbReference>
<evidence type="ECO:0000256" key="2">
    <source>
        <dbReference type="ARBA" id="ARBA00022490"/>
    </source>
</evidence>
<feature type="binding site" evidence="9">
    <location>
        <begin position="85"/>
        <end position="87"/>
    </location>
    <ligand>
        <name>NAD(+)</name>
        <dbReference type="ChEBI" id="CHEBI:57540"/>
    </ligand>
</feature>
<comment type="subcellular location">
    <subcellularLocation>
        <location evidence="9">Cytoplasm</location>
    </subcellularLocation>
</comment>
<protein>
    <recommendedName>
        <fullName evidence="9 10">4-hydroxy-tetrahydrodipicolinate reductase</fullName>
        <shortName evidence="9">HTPA reductase</shortName>
        <ecNumber evidence="9 10">1.17.1.8</ecNumber>
    </recommendedName>
</protein>
<dbReference type="NCBIfam" id="TIGR00036">
    <property type="entry name" value="dapB"/>
    <property type="match status" value="1"/>
</dbReference>
<dbReference type="InterPro" id="IPR036291">
    <property type="entry name" value="NAD(P)-bd_dom_sf"/>
</dbReference>
<gene>
    <name evidence="9" type="primary">dapB</name>
    <name evidence="13" type="ORF">GOM49_07460</name>
</gene>
<dbReference type="Proteomes" id="UP000422764">
    <property type="component" value="Chromosome"/>
</dbReference>
<dbReference type="SUPFAM" id="SSF55347">
    <property type="entry name" value="Glyceraldehyde-3-phosphate dehydrogenase-like, C-terminal domain"/>
    <property type="match status" value="1"/>
</dbReference>
<dbReference type="GO" id="GO:0005829">
    <property type="term" value="C:cytosol"/>
    <property type="evidence" value="ECO:0007669"/>
    <property type="project" value="TreeGrafter"/>
</dbReference>
<comment type="similarity">
    <text evidence="1 9">Belongs to the DapB family.</text>
</comment>
<feature type="binding site" evidence="9">
    <location>
        <begin position="152"/>
        <end position="153"/>
    </location>
    <ligand>
        <name>(S)-2,3,4,5-tetrahydrodipicolinate</name>
        <dbReference type="ChEBI" id="CHEBI:16845"/>
    </ligand>
</feature>
<organism evidence="13 14">
    <name type="scientific">Clostridium bovifaecis</name>
    <dbReference type="NCBI Taxonomy" id="2184719"/>
    <lineage>
        <taxon>Bacteria</taxon>
        <taxon>Bacillati</taxon>
        <taxon>Bacillota</taxon>
        <taxon>Clostridia</taxon>
        <taxon>Eubacteriales</taxon>
        <taxon>Clostridiaceae</taxon>
        <taxon>Clostridium</taxon>
    </lineage>
</organism>
<keyword evidence="7 9" id="KW-0520">NAD</keyword>
<dbReference type="GO" id="GO:0051287">
    <property type="term" value="F:NAD binding"/>
    <property type="evidence" value="ECO:0007669"/>
    <property type="project" value="UniProtKB-UniRule"/>
</dbReference>
<evidence type="ECO:0000259" key="11">
    <source>
        <dbReference type="Pfam" id="PF01113"/>
    </source>
</evidence>
<keyword evidence="6 9" id="KW-0560">Oxidoreductase</keyword>
<evidence type="ECO:0000256" key="8">
    <source>
        <dbReference type="ARBA" id="ARBA00023154"/>
    </source>
</evidence>
<dbReference type="Gene3D" id="3.40.50.720">
    <property type="entry name" value="NAD(P)-binding Rossmann-like Domain"/>
    <property type="match status" value="1"/>
</dbReference>
<keyword evidence="3 9" id="KW-0028">Amino-acid biosynthesis</keyword>
<dbReference type="CDD" id="cd02274">
    <property type="entry name" value="DHDPR_N"/>
    <property type="match status" value="1"/>
</dbReference>
<dbReference type="EC" id="1.17.1.8" evidence="9 10"/>
<dbReference type="AlphaFoldDB" id="A0A6I6F109"/>
<feature type="binding site" evidence="9">
    <location>
        <begin position="109"/>
        <end position="112"/>
    </location>
    <ligand>
        <name>NAD(+)</name>
        <dbReference type="ChEBI" id="CHEBI:57540"/>
    </ligand>
</feature>
<dbReference type="InterPro" id="IPR022663">
    <property type="entry name" value="DapB_C"/>
</dbReference>
<comment type="catalytic activity">
    <reaction evidence="9">
        <text>(S)-2,3,4,5-tetrahydrodipicolinate + NADP(+) + H2O = (2S,4S)-4-hydroxy-2,3,4,5-tetrahydrodipicolinate + NADPH + H(+)</text>
        <dbReference type="Rhea" id="RHEA:35331"/>
        <dbReference type="ChEBI" id="CHEBI:15377"/>
        <dbReference type="ChEBI" id="CHEBI:15378"/>
        <dbReference type="ChEBI" id="CHEBI:16845"/>
        <dbReference type="ChEBI" id="CHEBI:57783"/>
        <dbReference type="ChEBI" id="CHEBI:58349"/>
        <dbReference type="ChEBI" id="CHEBI:67139"/>
        <dbReference type="EC" id="1.17.1.8"/>
    </reaction>
</comment>
<dbReference type="InterPro" id="IPR023940">
    <property type="entry name" value="DHDPR_bac"/>
</dbReference>
<dbReference type="PANTHER" id="PTHR20836">
    <property type="entry name" value="DIHYDRODIPICOLINATE REDUCTASE"/>
    <property type="match status" value="1"/>
</dbReference>
<dbReference type="GO" id="GO:0050661">
    <property type="term" value="F:NADP binding"/>
    <property type="evidence" value="ECO:0007669"/>
    <property type="project" value="UniProtKB-UniRule"/>
</dbReference>
<keyword evidence="5 9" id="KW-0220">Diaminopimelate biosynthesis</keyword>
<dbReference type="GO" id="GO:0008839">
    <property type="term" value="F:4-hydroxy-tetrahydrodipicolinate reductase"/>
    <property type="evidence" value="ECO:0007669"/>
    <property type="project" value="UniProtKB-UniRule"/>
</dbReference>
<dbReference type="EMBL" id="CP046522">
    <property type="protein sequence ID" value="QGU94954.1"/>
    <property type="molecule type" value="Genomic_DNA"/>
</dbReference>
<feature type="binding site" evidence="9">
    <location>
        <begin position="8"/>
        <end position="13"/>
    </location>
    <ligand>
        <name>NAD(+)</name>
        <dbReference type="ChEBI" id="CHEBI:57540"/>
    </ligand>
</feature>
<proteinExistence type="inferred from homology"/>
<evidence type="ECO:0000313" key="14">
    <source>
        <dbReference type="Proteomes" id="UP000422764"/>
    </source>
</evidence>
<feature type="active site" description="Proton donor/acceptor" evidence="9">
    <location>
        <position position="142"/>
    </location>
</feature>
<reference evidence="13 14" key="1">
    <citation type="submission" date="2019-12" db="EMBL/GenBank/DDBJ databases">
        <title>Genome sequenceing of Clostridium bovifaecis.</title>
        <authorList>
            <person name="Yao Y."/>
        </authorList>
    </citation>
    <scope>NUCLEOTIDE SEQUENCE [LARGE SCALE GENOMIC DNA]</scope>
    <source>
        <strain evidence="13 14">BXX</strain>
    </source>
</reference>
<comment type="catalytic activity">
    <reaction evidence="9">
        <text>(S)-2,3,4,5-tetrahydrodipicolinate + NAD(+) + H2O = (2S,4S)-4-hydroxy-2,3,4,5-tetrahydrodipicolinate + NADH + H(+)</text>
        <dbReference type="Rhea" id="RHEA:35323"/>
        <dbReference type="ChEBI" id="CHEBI:15377"/>
        <dbReference type="ChEBI" id="CHEBI:15378"/>
        <dbReference type="ChEBI" id="CHEBI:16845"/>
        <dbReference type="ChEBI" id="CHEBI:57540"/>
        <dbReference type="ChEBI" id="CHEBI:57945"/>
        <dbReference type="ChEBI" id="CHEBI:67139"/>
        <dbReference type="EC" id="1.17.1.8"/>
    </reaction>
</comment>
<evidence type="ECO:0000256" key="4">
    <source>
        <dbReference type="ARBA" id="ARBA00022857"/>
    </source>
</evidence>
<keyword evidence="14" id="KW-1185">Reference proteome</keyword>
<feature type="active site" description="Proton donor" evidence="9">
    <location>
        <position position="146"/>
    </location>
</feature>
<evidence type="ECO:0000256" key="1">
    <source>
        <dbReference type="ARBA" id="ARBA00006642"/>
    </source>
</evidence>
<dbReference type="GO" id="GO:0009089">
    <property type="term" value="P:lysine biosynthetic process via diaminopimelate"/>
    <property type="evidence" value="ECO:0007669"/>
    <property type="project" value="UniProtKB-UniRule"/>
</dbReference>
<dbReference type="GO" id="GO:0016726">
    <property type="term" value="F:oxidoreductase activity, acting on CH or CH2 groups, NAD or NADP as acceptor"/>
    <property type="evidence" value="ECO:0007669"/>
    <property type="project" value="UniProtKB-UniRule"/>
</dbReference>
<evidence type="ECO:0000313" key="13">
    <source>
        <dbReference type="EMBL" id="QGU94954.1"/>
    </source>
</evidence>
<keyword evidence="2 9" id="KW-0963">Cytoplasm</keyword>
<dbReference type="Pfam" id="PF01113">
    <property type="entry name" value="DapB_N"/>
    <property type="match status" value="1"/>
</dbReference>
<feature type="binding site" evidence="9">
    <location>
        <position position="35"/>
    </location>
    <ligand>
        <name>NADP(+)</name>
        <dbReference type="ChEBI" id="CHEBI:58349"/>
    </ligand>
</feature>